<accession>A0A7J0EBK9</accession>
<sequence length="473" mass="52546">MAATAVFHGALLPTKLWPSHTKITATNHGGNRRPRPPPLPIFVSTTPNDINPHRLTAMSHLGPLQPLLPPLPRRRPRRPCLTRRHGQAPNRPIPQFCRRFGFRQTRDRSELFAFEFFRFVVGGYGSDGSRRRVVPEVGANHAVQGPVGGIWPSRWRLCIDCFNLRCHGECPFPLHLKVFGSFHLFCPWSFQVHGGFVGLHRCLSSSGMLLGGLSQTTNTAAGLMLLGMQIPFGKPSFRLWLITRNRNSKIWHFRSKVYSREPIFLRERLQGTATVFLKEFLDKYVTDSEVSKPVEEVGSFQLRKRKSSKPQGFVDISIDRISEEREEPSSYSGNDEGFKLTDHNIGNNLANAYGTSQAYPPQFHPPPLRRRRKITCLQCGPSYQPPRTTPPPPPPPSNVGYIPTFLPRTDLSQPTYFNMPPSGRGGGANFGVGLGAGALAAGAVIFGDDFMSGFNVPTGLQDASLSVTADPTF</sequence>
<protein>
    <submittedName>
        <fullName evidence="2">Calcium-dependent lipid-binding (CaLB domain) family protein</fullName>
    </submittedName>
</protein>
<organism evidence="2 3">
    <name type="scientific">Actinidia rufa</name>
    <dbReference type="NCBI Taxonomy" id="165716"/>
    <lineage>
        <taxon>Eukaryota</taxon>
        <taxon>Viridiplantae</taxon>
        <taxon>Streptophyta</taxon>
        <taxon>Embryophyta</taxon>
        <taxon>Tracheophyta</taxon>
        <taxon>Spermatophyta</taxon>
        <taxon>Magnoliopsida</taxon>
        <taxon>eudicotyledons</taxon>
        <taxon>Gunneridae</taxon>
        <taxon>Pentapetalae</taxon>
        <taxon>asterids</taxon>
        <taxon>Ericales</taxon>
        <taxon>Actinidiaceae</taxon>
        <taxon>Actinidia</taxon>
    </lineage>
</organism>
<keyword evidence="3" id="KW-1185">Reference proteome</keyword>
<comment type="caution">
    <text evidence="2">The sequence shown here is derived from an EMBL/GenBank/DDBJ whole genome shotgun (WGS) entry which is preliminary data.</text>
</comment>
<feature type="region of interest" description="Disordered" evidence="1">
    <location>
        <begin position="378"/>
        <end position="397"/>
    </location>
</feature>
<name>A0A7J0EBK9_9ERIC</name>
<gene>
    <name evidence="2" type="ORF">Acr_03g0003200</name>
</gene>
<evidence type="ECO:0000256" key="1">
    <source>
        <dbReference type="SAM" id="MobiDB-lite"/>
    </source>
</evidence>
<feature type="compositionally biased region" description="Pro residues" evidence="1">
    <location>
        <begin position="383"/>
        <end position="397"/>
    </location>
</feature>
<evidence type="ECO:0000313" key="2">
    <source>
        <dbReference type="EMBL" id="GFY83546.1"/>
    </source>
</evidence>
<dbReference type="EMBL" id="BJWL01000003">
    <property type="protein sequence ID" value="GFY83546.1"/>
    <property type="molecule type" value="Genomic_DNA"/>
</dbReference>
<proteinExistence type="predicted"/>
<dbReference type="AlphaFoldDB" id="A0A7J0EBK9"/>
<reference evidence="2 3" key="1">
    <citation type="submission" date="2019-07" db="EMBL/GenBank/DDBJ databases">
        <title>De Novo Assembly of kiwifruit Actinidia rufa.</title>
        <authorList>
            <person name="Sugita-Konishi S."/>
            <person name="Sato K."/>
            <person name="Mori E."/>
            <person name="Abe Y."/>
            <person name="Kisaki G."/>
            <person name="Hamano K."/>
            <person name="Suezawa K."/>
            <person name="Otani M."/>
            <person name="Fukuda T."/>
            <person name="Manabe T."/>
            <person name="Gomi K."/>
            <person name="Tabuchi M."/>
            <person name="Akimitsu K."/>
            <person name="Kataoka I."/>
        </authorList>
    </citation>
    <scope>NUCLEOTIDE SEQUENCE [LARGE SCALE GENOMIC DNA]</scope>
    <source>
        <strain evidence="3">cv. Fuchu</strain>
    </source>
</reference>
<dbReference type="Proteomes" id="UP000585474">
    <property type="component" value="Unassembled WGS sequence"/>
</dbReference>
<dbReference type="OrthoDB" id="1910234at2759"/>
<evidence type="ECO:0000313" key="3">
    <source>
        <dbReference type="Proteomes" id="UP000585474"/>
    </source>
</evidence>